<evidence type="ECO:0000313" key="2">
    <source>
        <dbReference type="Proteomes" id="UP000029385"/>
    </source>
</evidence>
<dbReference type="PATRIC" id="fig|1121015.4.peg.2061"/>
<comment type="caution">
    <text evidence="1">The sequence shown here is derived from an EMBL/GenBank/DDBJ whole genome shotgun (WGS) entry which is preliminary data.</text>
</comment>
<evidence type="ECO:0008006" key="3">
    <source>
        <dbReference type="Google" id="ProtNLM"/>
    </source>
</evidence>
<dbReference type="OrthoDB" id="583309at2"/>
<dbReference type="AlphaFoldDB" id="A0A091ATQ4"/>
<dbReference type="eggNOG" id="COG0189">
    <property type="taxonomic scope" value="Bacteria"/>
</dbReference>
<dbReference type="GO" id="GO:0005737">
    <property type="term" value="C:cytoplasm"/>
    <property type="evidence" value="ECO:0007669"/>
    <property type="project" value="TreeGrafter"/>
</dbReference>
<dbReference type="Gene3D" id="3.30.470.20">
    <property type="entry name" value="ATP-grasp fold, B domain"/>
    <property type="match status" value="1"/>
</dbReference>
<dbReference type="RefSeq" id="WP_022970238.1">
    <property type="nucleotide sequence ID" value="NZ_ATVD01000006.1"/>
</dbReference>
<protein>
    <recommendedName>
        <fullName evidence="3">ATP-grasp domain-containing protein</fullName>
    </recommendedName>
</protein>
<dbReference type="GO" id="GO:0009432">
    <property type="term" value="P:SOS response"/>
    <property type="evidence" value="ECO:0007669"/>
    <property type="project" value="TreeGrafter"/>
</dbReference>
<gene>
    <name evidence="1" type="ORF">N789_12955</name>
</gene>
<dbReference type="STRING" id="1121015.GCA_000420545_02633"/>
<sequence length="378" mass="43047">MRTLIVADPWDIHARAVAWGLESAGEDSVVLYTHDFPQKSAISLHFDSETTRSGADDAVEFSCARNYRAMTLEDADAIWLRRWYQPIASPDLHPADSRFSQAESGEFMRATMHMLDERERFWVNPLQAKLRADRKPVQLLNAKAVGLRIPKTLFSNDPEQIRGFFRQHGGRAIYKPLTAACWVAEEKVHATFTSVLTEDLLRNDASLSNAPGIYQEFLDKAYELRITVIGRSVFAARLDSQKDGFYLTDWRANQLDNEIQCDVYALPPEIEAKCLALMTRLGLVFGCIDIVVTPAGEYVFLEVNEMGQFIWLEDMNPGLPLLDCFVKFLISRDPGYRYDAASPICDFSGFKTWMDAQADFEPDPARHILIPRSFEMRE</sequence>
<name>A0A091ATQ4_9GAMM</name>
<proteinExistence type="predicted"/>
<dbReference type="SUPFAM" id="SSF56059">
    <property type="entry name" value="Glutathione synthetase ATP-binding domain-like"/>
    <property type="match status" value="1"/>
</dbReference>
<dbReference type="PANTHER" id="PTHR21621">
    <property type="entry name" value="RIBOSOMAL PROTEIN S6 MODIFICATION PROTEIN"/>
    <property type="match status" value="1"/>
</dbReference>
<dbReference type="EMBL" id="AVCI01000009">
    <property type="protein sequence ID" value="KFN42542.1"/>
    <property type="molecule type" value="Genomic_DNA"/>
</dbReference>
<dbReference type="GO" id="GO:0018169">
    <property type="term" value="F:ribosomal S6-glutamic acid ligase activity"/>
    <property type="evidence" value="ECO:0007669"/>
    <property type="project" value="TreeGrafter"/>
</dbReference>
<keyword evidence="2" id="KW-1185">Reference proteome</keyword>
<dbReference type="Proteomes" id="UP000029385">
    <property type="component" value="Unassembled WGS sequence"/>
</dbReference>
<reference evidence="1 2" key="1">
    <citation type="submission" date="2013-09" db="EMBL/GenBank/DDBJ databases">
        <title>Genome sequencing of Arenimonas oryziterrae.</title>
        <authorList>
            <person name="Chen F."/>
            <person name="Wang G."/>
        </authorList>
    </citation>
    <scope>NUCLEOTIDE SEQUENCE [LARGE SCALE GENOMIC DNA]</scope>
    <source>
        <strain evidence="1 2">YC6267</strain>
    </source>
</reference>
<organism evidence="1 2">
    <name type="scientific">Arenimonas oryziterrae DSM 21050 = YC6267</name>
    <dbReference type="NCBI Taxonomy" id="1121015"/>
    <lineage>
        <taxon>Bacteria</taxon>
        <taxon>Pseudomonadati</taxon>
        <taxon>Pseudomonadota</taxon>
        <taxon>Gammaproteobacteria</taxon>
        <taxon>Lysobacterales</taxon>
        <taxon>Lysobacteraceae</taxon>
        <taxon>Arenimonas</taxon>
    </lineage>
</organism>
<dbReference type="PANTHER" id="PTHR21621:SF0">
    <property type="entry name" value="BETA-CITRYLGLUTAMATE SYNTHASE B-RELATED"/>
    <property type="match status" value="1"/>
</dbReference>
<evidence type="ECO:0000313" key="1">
    <source>
        <dbReference type="EMBL" id="KFN42542.1"/>
    </source>
</evidence>
<accession>A0A091ATQ4</accession>